<organism evidence="1 2">
    <name type="scientific">Orbilia javanica</name>
    <dbReference type="NCBI Taxonomy" id="47235"/>
    <lineage>
        <taxon>Eukaryota</taxon>
        <taxon>Fungi</taxon>
        <taxon>Dikarya</taxon>
        <taxon>Ascomycota</taxon>
        <taxon>Pezizomycotina</taxon>
        <taxon>Orbiliomycetes</taxon>
        <taxon>Orbiliales</taxon>
        <taxon>Orbiliaceae</taxon>
        <taxon>Orbilia</taxon>
    </lineage>
</organism>
<protein>
    <submittedName>
        <fullName evidence="1">Uncharacterized protein</fullName>
    </submittedName>
</protein>
<dbReference type="AlphaFoldDB" id="A0AAN8NAA8"/>
<gene>
    <name evidence="1" type="ORF">TWF718_001824</name>
</gene>
<evidence type="ECO:0000313" key="1">
    <source>
        <dbReference type="EMBL" id="KAK6357515.1"/>
    </source>
</evidence>
<reference evidence="1 2" key="1">
    <citation type="submission" date="2019-10" db="EMBL/GenBank/DDBJ databases">
        <authorList>
            <person name="Palmer J.M."/>
        </authorList>
    </citation>
    <scope>NUCLEOTIDE SEQUENCE [LARGE SCALE GENOMIC DNA]</scope>
    <source>
        <strain evidence="1 2">TWF718</strain>
    </source>
</reference>
<evidence type="ECO:0000313" key="2">
    <source>
        <dbReference type="Proteomes" id="UP001313282"/>
    </source>
</evidence>
<comment type="caution">
    <text evidence="1">The sequence shown here is derived from an EMBL/GenBank/DDBJ whole genome shotgun (WGS) entry which is preliminary data.</text>
</comment>
<proteinExistence type="predicted"/>
<dbReference type="EMBL" id="JAVHNR010000001">
    <property type="protein sequence ID" value="KAK6357515.1"/>
    <property type="molecule type" value="Genomic_DNA"/>
</dbReference>
<name>A0AAN8NAA8_9PEZI</name>
<keyword evidence="2" id="KW-1185">Reference proteome</keyword>
<accession>A0AAN8NAA8</accession>
<dbReference type="Proteomes" id="UP001313282">
    <property type="component" value="Unassembled WGS sequence"/>
</dbReference>
<sequence length="109" mass="12235">MAGPGSYDRMVDAVSEGITKTTVFEEIKESISLGLRDLEDILHQENAKWCSDIGEELETNIKNWISLSDKVEQAELEEKAKLKAIVSGFEATMKSLVSEANELEKRFQL</sequence>